<dbReference type="Proteomes" id="UP000254634">
    <property type="component" value="Unassembled WGS sequence"/>
</dbReference>
<name>A0A380L0I3_9STRE</name>
<keyword evidence="3 5" id="KW-1133">Transmembrane helix</keyword>
<organism evidence="8 9">
    <name type="scientific">Streptococcus massiliensis</name>
    <dbReference type="NCBI Taxonomy" id="313439"/>
    <lineage>
        <taxon>Bacteria</taxon>
        <taxon>Bacillati</taxon>
        <taxon>Bacillota</taxon>
        <taxon>Bacilli</taxon>
        <taxon>Lactobacillales</taxon>
        <taxon>Streptococcaceae</taxon>
        <taxon>Streptococcus</taxon>
    </lineage>
</organism>
<dbReference type="EMBL" id="UHFR01000005">
    <property type="protein sequence ID" value="SUN77406.1"/>
    <property type="molecule type" value="Genomic_DNA"/>
</dbReference>
<feature type="transmembrane region" description="Helical" evidence="5">
    <location>
        <begin position="291"/>
        <end position="309"/>
    </location>
</feature>
<dbReference type="Pfam" id="PF00535">
    <property type="entry name" value="Glycos_transf_2"/>
    <property type="match status" value="1"/>
</dbReference>
<keyword evidence="2 5" id="KW-0812">Transmembrane</keyword>
<dbReference type="AlphaFoldDB" id="A0A380L0I3"/>
<evidence type="ECO:0000256" key="1">
    <source>
        <dbReference type="ARBA" id="ARBA00004141"/>
    </source>
</evidence>
<keyword evidence="8" id="KW-0328">Glycosyltransferase</keyword>
<evidence type="ECO:0000259" key="6">
    <source>
        <dbReference type="Pfam" id="PF00535"/>
    </source>
</evidence>
<feature type="transmembrane region" description="Helical" evidence="5">
    <location>
        <begin position="235"/>
        <end position="256"/>
    </location>
</feature>
<dbReference type="PANTHER" id="PTHR48090">
    <property type="entry name" value="UNDECAPRENYL-PHOSPHATE 4-DEOXY-4-FORMAMIDO-L-ARABINOSE TRANSFERASE-RELATED"/>
    <property type="match status" value="1"/>
</dbReference>
<dbReference type="Gene3D" id="3.90.550.10">
    <property type="entry name" value="Spore Coat Polysaccharide Biosynthesis Protein SpsA, Chain A"/>
    <property type="match status" value="1"/>
</dbReference>
<dbReference type="PANTHER" id="PTHR48090:SF7">
    <property type="entry name" value="RFBJ PROTEIN"/>
    <property type="match status" value="1"/>
</dbReference>
<sequence>MKRDTVVIPAFEPDRELLKLLAKIQDKSDLQVILVDDGSGADYAAIFEAAEDCATVLTHTSNQGKGQALKTAFSYLKEQNYEGIVLTADSDGQHSLWDMLRVRKVSREHPDQFTLGVRSFTGKVPMRSRFGNSLTRLLFKLQTGKDVIDTQTGLRAFHSKYLDFMLKIPGQRYEYEMNMLLAATKELGVEQMPIETIYINDNAASHFRPVTDGLKIYAQLFKFALSSMSSFVVDYLVYALALIFLAAVPSGLRILLANSLARVTSSIFNFASNKKLVFHNEDSTLKTGTSYFSLAVFLFVLDTFLIQLLYSTFGINLFIVKILVGFLLFFLSWFVQKKIIFKERTHVI</sequence>
<dbReference type="STRING" id="1123307.GCA_000380065_01397"/>
<feature type="transmembrane region" description="Helical" evidence="5">
    <location>
        <begin position="315"/>
        <end position="335"/>
    </location>
</feature>
<feature type="domain" description="GtrA/DPMS transmembrane" evidence="7">
    <location>
        <begin position="222"/>
        <end position="341"/>
    </location>
</feature>
<dbReference type="Pfam" id="PF04138">
    <property type="entry name" value="GtrA_DPMS_TM"/>
    <property type="match status" value="1"/>
</dbReference>
<evidence type="ECO:0000259" key="7">
    <source>
        <dbReference type="Pfam" id="PF04138"/>
    </source>
</evidence>
<evidence type="ECO:0000256" key="2">
    <source>
        <dbReference type="ARBA" id="ARBA00022692"/>
    </source>
</evidence>
<dbReference type="SUPFAM" id="SSF53448">
    <property type="entry name" value="Nucleotide-diphospho-sugar transferases"/>
    <property type="match status" value="1"/>
</dbReference>
<dbReference type="GO" id="GO:0000271">
    <property type="term" value="P:polysaccharide biosynthetic process"/>
    <property type="evidence" value="ECO:0007669"/>
    <property type="project" value="InterPro"/>
</dbReference>
<evidence type="ECO:0000256" key="3">
    <source>
        <dbReference type="ARBA" id="ARBA00022989"/>
    </source>
</evidence>
<keyword evidence="8" id="KW-0808">Transferase</keyword>
<dbReference type="InterPro" id="IPR050256">
    <property type="entry name" value="Glycosyltransferase_2"/>
</dbReference>
<dbReference type="GO" id="GO:0016757">
    <property type="term" value="F:glycosyltransferase activity"/>
    <property type="evidence" value="ECO:0007669"/>
    <property type="project" value="UniProtKB-KW"/>
</dbReference>
<dbReference type="GO" id="GO:0016020">
    <property type="term" value="C:membrane"/>
    <property type="evidence" value="ECO:0007669"/>
    <property type="project" value="UniProtKB-SubCell"/>
</dbReference>
<dbReference type="InterPro" id="IPR007267">
    <property type="entry name" value="GtrA_DPMS_TM"/>
</dbReference>
<comment type="subcellular location">
    <subcellularLocation>
        <location evidence="1">Membrane</location>
        <topology evidence="1">Multi-pass membrane protein</topology>
    </subcellularLocation>
</comment>
<dbReference type="CDD" id="cd04179">
    <property type="entry name" value="DPM_DPG-synthase_like"/>
    <property type="match status" value="1"/>
</dbReference>
<dbReference type="RefSeq" id="WP_018372104.1">
    <property type="nucleotide sequence ID" value="NZ_UHFR01000005.1"/>
</dbReference>
<proteinExistence type="predicted"/>
<dbReference type="OrthoDB" id="9810303at2"/>
<evidence type="ECO:0000256" key="5">
    <source>
        <dbReference type="SAM" id="Phobius"/>
    </source>
</evidence>
<evidence type="ECO:0000313" key="9">
    <source>
        <dbReference type="Proteomes" id="UP000254634"/>
    </source>
</evidence>
<evidence type="ECO:0000313" key="8">
    <source>
        <dbReference type="EMBL" id="SUN77406.1"/>
    </source>
</evidence>
<accession>A0A380L0I3</accession>
<reference evidence="8" key="1">
    <citation type="submission" date="2018-06" db="EMBL/GenBank/DDBJ databases">
        <authorList>
            <consortium name="Pathogen Informatics"/>
            <person name="Doyle S."/>
        </authorList>
    </citation>
    <scope>NUCLEOTIDE SEQUENCE [LARGE SCALE GENOMIC DNA]</scope>
    <source>
        <strain evidence="8">NCTC13765</strain>
    </source>
</reference>
<dbReference type="InterPro" id="IPR029044">
    <property type="entry name" value="Nucleotide-diphossugar_trans"/>
</dbReference>
<dbReference type="InterPro" id="IPR001173">
    <property type="entry name" value="Glyco_trans_2-like"/>
</dbReference>
<gene>
    <name evidence="8" type="ORF">NCTC13765_01931</name>
</gene>
<keyword evidence="4 5" id="KW-0472">Membrane</keyword>
<keyword evidence="9" id="KW-1185">Reference proteome</keyword>
<feature type="domain" description="Glycosyltransferase 2-like" evidence="6">
    <location>
        <begin position="5"/>
        <end position="131"/>
    </location>
</feature>
<evidence type="ECO:0000256" key="4">
    <source>
        <dbReference type="ARBA" id="ARBA00023136"/>
    </source>
</evidence>
<protein>
    <submittedName>
        <fullName evidence="8">Dolichol-phosphate mannosyltransferase</fullName>
    </submittedName>
</protein>